<evidence type="ECO:0000256" key="9">
    <source>
        <dbReference type="RuleBase" id="RU004480"/>
    </source>
</evidence>
<evidence type="ECO:0000313" key="10">
    <source>
        <dbReference type="EMBL" id="SDO60328.1"/>
    </source>
</evidence>
<dbReference type="HAMAP" id="MF_00229">
    <property type="entry name" value="His_ammonia_lyase"/>
    <property type="match status" value="1"/>
</dbReference>
<dbReference type="InterPro" id="IPR001106">
    <property type="entry name" value="Aromatic_Lyase"/>
</dbReference>
<dbReference type="Gene3D" id="1.10.275.10">
    <property type="entry name" value="Fumarase/aspartase (N-terminal domain)"/>
    <property type="match status" value="1"/>
</dbReference>
<name>A0A1H0KWL1_HALAD</name>
<dbReference type="InterPro" id="IPR008948">
    <property type="entry name" value="L-Aspartase-like"/>
</dbReference>
<reference evidence="11" key="1">
    <citation type="submission" date="2016-10" db="EMBL/GenBank/DDBJ databases">
        <authorList>
            <person name="Varghese N."/>
            <person name="Submissions S."/>
        </authorList>
    </citation>
    <scope>NUCLEOTIDE SEQUENCE [LARGE SCALE GENOMIC DNA]</scope>
    <source>
        <strain evidence="11">CGMCC 1.3703</strain>
    </source>
</reference>
<dbReference type="InterPro" id="IPR024083">
    <property type="entry name" value="Fumarase/histidase_N"/>
</dbReference>
<dbReference type="GO" id="GO:0019556">
    <property type="term" value="P:L-histidine catabolic process to glutamate and formamide"/>
    <property type="evidence" value="ECO:0007669"/>
    <property type="project" value="UniProtKB-UniPathway"/>
</dbReference>
<feature type="cross-link" description="5-imidazolinone (Ala-Gly)" evidence="6">
    <location>
        <begin position="174"/>
        <end position="176"/>
    </location>
</feature>
<gene>
    <name evidence="6" type="primary">hutH</name>
    <name evidence="10" type="ORF">SAMN05421677_106136</name>
</gene>
<dbReference type="UniPathway" id="UPA00379">
    <property type="reaction ID" value="UER00549"/>
</dbReference>
<dbReference type="Gene3D" id="1.20.200.10">
    <property type="entry name" value="Fumarase/aspartase (Central domain)"/>
    <property type="match status" value="1"/>
</dbReference>
<dbReference type="GO" id="GO:0005737">
    <property type="term" value="C:cytoplasm"/>
    <property type="evidence" value="ECO:0007669"/>
    <property type="project" value="UniProtKB-SubCell"/>
</dbReference>
<evidence type="ECO:0000256" key="2">
    <source>
        <dbReference type="ARBA" id="ARBA00012994"/>
    </source>
</evidence>
<dbReference type="GO" id="GO:0004397">
    <property type="term" value="F:histidine ammonia-lyase activity"/>
    <property type="evidence" value="ECO:0007669"/>
    <property type="project" value="UniProtKB-UniRule"/>
</dbReference>
<dbReference type="NCBIfam" id="NF006871">
    <property type="entry name" value="PRK09367.1"/>
    <property type="match status" value="1"/>
</dbReference>
<evidence type="ECO:0000256" key="3">
    <source>
        <dbReference type="ARBA" id="ARBA00022808"/>
    </source>
</evidence>
<dbReference type="GO" id="GO:0019557">
    <property type="term" value="P:L-histidine catabolic process to glutamate and formate"/>
    <property type="evidence" value="ECO:0007669"/>
    <property type="project" value="UniProtKB-UniPathway"/>
</dbReference>
<keyword evidence="4 6" id="KW-0456">Lyase</keyword>
<comment type="subcellular location">
    <subcellularLocation>
        <location evidence="6 9">Cytoplasm</location>
    </subcellularLocation>
</comment>
<dbReference type="Pfam" id="PF00221">
    <property type="entry name" value="Lyase_aromatic"/>
    <property type="match status" value="1"/>
</dbReference>
<evidence type="ECO:0000256" key="4">
    <source>
        <dbReference type="ARBA" id="ARBA00023239"/>
    </source>
</evidence>
<dbReference type="FunFam" id="1.10.275.10:FF:000005">
    <property type="entry name" value="Histidine ammonia-lyase"/>
    <property type="match status" value="1"/>
</dbReference>
<organism evidence="10 11">
    <name type="scientific">Halobacillus aidingensis</name>
    <dbReference type="NCBI Taxonomy" id="240303"/>
    <lineage>
        <taxon>Bacteria</taxon>
        <taxon>Bacillati</taxon>
        <taxon>Bacillota</taxon>
        <taxon>Bacilli</taxon>
        <taxon>Bacillales</taxon>
        <taxon>Bacillaceae</taxon>
        <taxon>Halobacillus</taxon>
    </lineage>
</organism>
<accession>A0A1H0KWL1</accession>
<dbReference type="EMBL" id="FNIZ01000006">
    <property type="protein sequence ID" value="SDO60328.1"/>
    <property type="molecule type" value="Genomic_DNA"/>
</dbReference>
<dbReference type="AlphaFoldDB" id="A0A1H0KWL1"/>
<protein>
    <recommendedName>
        <fullName evidence="2 6">Histidine ammonia-lyase</fullName>
        <shortName evidence="6">Histidase</shortName>
        <ecNumber evidence="2 6">4.3.1.3</ecNumber>
    </recommendedName>
</protein>
<dbReference type="FunFam" id="1.20.200.10:FF:000003">
    <property type="entry name" value="Histidine ammonia-lyase"/>
    <property type="match status" value="1"/>
</dbReference>
<evidence type="ECO:0000256" key="6">
    <source>
        <dbReference type="HAMAP-Rule" id="MF_00229"/>
    </source>
</evidence>
<comment type="catalytic activity">
    <reaction evidence="5 6 8">
        <text>L-histidine = trans-urocanate + NH4(+)</text>
        <dbReference type="Rhea" id="RHEA:21232"/>
        <dbReference type="ChEBI" id="CHEBI:17771"/>
        <dbReference type="ChEBI" id="CHEBI:28938"/>
        <dbReference type="ChEBI" id="CHEBI:57595"/>
        <dbReference type="EC" id="4.3.1.3"/>
    </reaction>
</comment>
<dbReference type="NCBIfam" id="TIGR01225">
    <property type="entry name" value="hutH"/>
    <property type="match status" value="1"/>
</dbReference>
<evidence type="ECO:0000256" key="1">
    <source>
        <dbReference type="ARBA" id="ARBA00005113"/>
    </source>
</evidence>
<feature type="modified residue" description="2,3-didehydroalanine (Ser)" evidence="6">
    <location>
        <position position="175"/>
    </location>
</feature>
<evidence type="ECO:0000256" key="7">
    <source>
        <dbReference type="RuleBase" id="RU003954"/>
    </source>
</evidence>
<evidence type="ECO:0000256" key="8">
    <source>
        <dbReference type="RuleBase" id="RU004479"/>
    </source>
</evidence>
<sequence length="546" mass="59991">MSDEGATMVFPMPLSPLFVENPPESFQAKGGLWMIELNGRDLTIEQMKEICFESAKIGLSKTSLIDVRASRETVEEIVTRGHSVYGINTGFGKLSDVRIAAEDVDSLQHHLIRSHACGVGEPFSEEVSRAMMVLRLNALMKGYSGVREVLVQRLCDLVNLHVHPVIPSQGSLGASGDLAPLAHLALVLMGEGEVFYEGDRHATKDILQRLSLKPLSLKAKEGLALINGTQAMTAVGVISYIEAERLALQCDWVASLTLQALEGIRDAFHPSIHEARGYPEQMAVAERMRHLINGSHLVTFQGEKRVQDAYSLRCIPQVHGATWQTLHYVRQKLTIEMNAATDNPLLLEGGKVVVSGGNFHGQPIAFAMDFLKIAVSELANISERRIERLVNPQLNDFPPFLSANPGLESGLMIVQYVAASLVSENKTLAHPASVDSIPSSANQEDHVSMGTTAARHAAMVIDNATKVVAIELICSLQALELRGIERASVLAQDLWKSARTVVPKVTKDRVFSKDIENVEKWLKESAFDWRKWKSVHEGGETYVDNT</sequence>
<keyword evidence="11" id="KW-1185">Reference proteome</keyword>
<evidence type="ECO:0000313" key="11">
    <source>
        <dbReference type="Proteomes" id="UP000198860"/>
    </source>
</evidence>
<keyword evidence="3 6" id="KW-0369">Histidine metabolism</keyword>
<dbReference type="InterPro" id="IPR005921">
    <property type="entry name" value="HutH"/>
</dbReference>
<comment type="similarity">
    <text evidence="6 7">Belongs to the PAL/histidase family.</text>
</comment>
<comment type="pathway">
    <text evidence="1 6 8">Amino-acid degradation; L-histidine degradation into L-glutamate; N-formimidoyl-L-glutamate from L-histidine: step 1/3.</text>
</comment>
<dbReference type="Proteomes" id="UP000198860">
    <property type="component" value="Unassembled WGS sequence"/>
</dbReference>
<comment type="PTM">
    <text evidence="6">Contains an active site 4-methylidene-imidazol-5-one (MIO), which is formed autocatalytically by cyclization and dehydration of residues Ala-Ser-Gly.</text>
</comment>
<dbReference type="PROSITE" id="PS00488">
    <property type="entry name" value="PAL_HISTIDASE"/>
    <property type="match status" value="1"/>
</dbReference>
<dbReference type="InterPro" id="IPR022313">
    <property type="entry name" value="Phe/His_NH3-lyase_AS"/>
</dbReference>
<dbReference type="SUPFAM" id="SSF48557">
    <property type="entry name" value="L-aspartase-like"/>
    <property type="match status" value="1"/>
</dbReference>
<dbReference type="STRING" id="240303.SAMN05421677_106136"/>
<keyword evidence="6" id="KW-0963">Cytoplasm</keyword>
<dbReference type="PANTHER" id="PTHR10362">
    <property type="entry name" value="HISTIDINE AMMONIA-LYASE"/>
    <property type="match status" value="1"/>
</dbReference>
<dbReference type="CDD" id="cd00332">
    <property type="entry name" value="PAL-HAL"/>
    <property type="match status" value="1"/>
</dbReference>
<proteinExistence type="inferred from homology"/>
<evidence type="ECO:0000256" key="5">
    <source>
        <dbReference type="ARBA" id="ARBA00049269"/>
    </source>
</evidence>
<dbReference type="EC" id="4.3.1.3" evidence="2 6"/>